<keyword evidence="2" id="KW-1185">Reference proteome</keyword>
<reference evidence="1 2" key="1">
    <citation type="journal article" date="2021" name="J. Hered.">
        <title>A chromosome-level genome assembly of the parasitoid wasp, Cotesia glomerata (Hymenoptera: Braconidae).</title>
        <authorList>
            <person name="Pinto B.J."/>
            <person name="Weis J.J."/>
            <person name="Gamble T."/>
            <person name="Ode P.J."/>
            <person name="Paul R."/>
            <person name="Zaspel J.M."/>
        </authorList>
    </citation>
    <scope>NUCLEOTIDE SEQUENCE [LARGE SCALE GENOMIC DNA]</scope>
    <source>
        <strain evidence="1">CgM1</strain>
    </source>
</reference>
<dbReference type="Proteomes" id="UP000826195">
    <property type="component" value="Unassembled WGS sequence"/>
</dbReference>
<dbReference type="AlphaFoldDB" id="A0AAV7HXF8"/>
<proteinExistence type="predicted"/>
<evidence type="ECO:0000313" key="2">
    <source>
        <dbReference type="Proteomes" id="UP000826195"/>
    </source>
</evidence>
<dbReference type="EMBL" id="JAHXZJ010002982">
    <property type="protein sequence ID" value="KAH0534739.1"/>
    <property type="molecule type" value="Genomic_DNA"/>
</dbReference>
<accession>A0AAV7HXF8</accession>
<protein>
    <submittedName>
        <fullName evidence="1">Uncharacterized protein</fullName>
    </submittedName>
</protein>
<name>A0AAV7HXF8_COTGL</name>
<comment type="caution">
    <text evidence="1">The sequence shown here is derived from an EMBL/GenBank/DDBJ whole genome shotgun (WGS) entry which is preliminary data.</text>
</comment>
<sequence length="80" mass="9101">MASTLVLVLKRGRVVQKNLEELWAVCGRQRTLWGVFHMTQSCVASWLSVTRRKQPSATATSIWSDVCTMKVIGHWGKKKK</sequence>
<evidence type="ECO:0000313" key="1">
    <source>
        <dbReference type="EMBL" id="KAH0534739.1"/>
    </source>
</evidence>
<gene>
    <name evidence="1" type="ORF">KQX54_007669</name>
</gene>
<organism evidence="1 2">
    <name type="scientific">Cotesia glomerata</name>
    <name type="common">Lepidopteran parasitic wasp</name>
    <name type="synonym">Apanteles glomeratus</name>
    <dbReference type="NCBI Taxonomy" id="32391"/>
    <lineage>
        <taxon>Eukaryota</taxon>
        <taxon>Metazoa</taxon>
        <taxon>Ecdysozoa</taxon>
        <taxon>Arthropoda</taxon>
        <taxon>Hexapoda</taxon>
        <taxon>Insecta</taxon>
        <taxon>Pterygota</taxon>
        <taxon>Neoptera</taxon>
        <taxon>Endopterygota</taxon>
        <taxon>Hymenoptera</taxon>
        <taxon>Apocrita</taxon>
        <taxon>Ichneumonoidea</taxon>
        <taxon>Braconidae</taxon>
        <taxon>Microgastrinae</taxon>
        <taxon>Cotesia</taxon>
    </lineage>
</organism>